<dbReference type="Pfam" id="PF08522">
    <property type="entry name" value="BT_3987-like_N"/>
    <property type="match status" value="1"/>
</dbReference>
<evidence type="ECO:0000259" key="1">
    <source>
        <dbReference type="Pfam" id="PF08522"/>
    </source>
</evidence>
<dbReference type="HOGENOM" id="CLU_068210_0_0_10"/>
<reference evidence="3 4" key="1">
    <citation type="submission" date="2011-04" db="EMBL/GenBank/DDBJ databases">
        <title>The Genome Sequence of Dysgonomonas gadei ATCC BAA-286.</title>
        <authorList>
            <consortium name="The Broad Institute Genome Sequencing Platform"/>
            <person name="Earl A."/>
            <person name="Ward D."/>
            <person name="Feldgarden M."/>
            <person name="Gevers D."/>
            <person name="Pudlo N."/>
            <person name="Martens E."/>
            <person name="Allen-Vercoe E."/>
            <person name="Young S.K."/>
            <person name="Zeng Q."/>
            <person name="Gargeya S."/>
            <person name="Fitzgerald M."/>
            <person name="Haas B."/>
            <person name="Abouelleil A."/>
            <person name="Alvarado L."/>
            <person name="Arachchi H.M."/>
            <person name="Berlin A."/>
            <person name="Brown A."/>
            <person name="Chapman S.B."/>
            <person name="Chen Z."/>
            <person name="Dunbar C."/>
            <person name="Freedman E."/>
            <person name="Gearin G."/>
            <person name="Gellesch M."/>
            <person name="Goldberg J."/>
            <person name="Griggs A."/>
            <person name="Gujja S."/>
            <person name="Heiman D."/>
            <person name="Howarth C."/>
            <person name="Larson L."/>
            <person name="Lui A."/>
            <person name="MacDonald P.J.P."/>
            <person name="Mehta T."/>
            <person name="Montmayeur A."/>
            <person name="Murphy C."/>
            <person name="Neiman D."/>
            <person name="Pearson M."/>
            <person name="Priest M."/>
            <person name="Roberts A."/>
            <person name="Saif S."/>
            <person name="Shea T."/>
            <person name="Shenoy N."/>
            <person name="Sisk P."/>
            <person name="Stolte C."/>
            <person name="Sykes S."/>
            <person name="Yandava C."/>
            <person name="Wortman J."/>
            <person name="Nusbaum C."/>
            <person name="Birren B."/>
        </authorList>
    </citation>
    <scope>NUCLEOTIDE SEQUENCE [LARGE SCALE GENOMIC DNA]</scope>
    <source>
        <strain evidence="3 4">ATCC BAA-286</strain>
    </source>
</reference>
<accession>F5J2A6</accession>
<name>F5J2A6_9BACT</name>
<dbReference type="STRING" id="742766.HMPREF9455_03365"/>
<dbReference type="InterPro" id="IPR025371">
    <property type="entry name" value="BT_3044-like_C"/>
</dbReference>
<dbReference type="OrthoDB" id="1050708at2"/>
<dbReference type="eggNOG" id="ENOG5031MVV">
    <property type="taxonomic scope" value="Bacteria"/>
</dbReference>
<dbReference type="InterPro" id="IPR013728">
    <property type="entry name" value="BT_3987-like_N"/>
</dbReference>
<dbReference type="Pfam" id="PF14274">
    <property type="entry name" value="BT_3044-like_C"/>
    <property type="match status" value="1"/>
</dbReference>
<evidence type="ECO:0008006" key="5">
    <source>
        <dbReference type="Google" id="ProtNLM"/>
    </source>
</evidence>
<dbReference type="Proteomes" id="UP000004913">
    <property type="component" value="Unassembled WGS sequence"/>
</dbReference>
<dbReference type="AlphaFoldDB" id="F5J2A6"/>
<comment type="caution">
    <text evidence="3">The sequence shown here is derived from an EMBL/GenBank/DDBJ whole genome shotgun (WGS) entry which is preliminary data.</text>
</comment>
<evidence type="ECO:0000313" key="4">
    <source>
        <dbReference type="Proteomes" id="UP000004913"/>
    </source>
</evidence>
<dbReference type="RefSeq" id="WP_006800898.1">
    <property type="nucleotide sequence ID" value="NZ_GL891988.1"/>
</dbReference>
<sequence>MRTTIKYIIISLLIVSVGSCDSDEKFEKELYEKYFYIVSDNDQIHNLLFDLNKQTDTCSVSIACSGTKYIDTDTRITLEKDHDILTKYNYSNFDINEDKYAKDMDGNSFTMPSMTAFLHKNDIDPYTTLPIIIKQEVLDKLSPDSIYFIPLKIRDVSHYQINEAKNNVLCRIYKYNKYANTQETTLYTMKGYQVLNNGNTASISGSKNVEPLNHNKVRMLVSNTKFVADLKTIARYAMTVEVQSDNTVRIEPYMPDLGTLEVQLLTPPNSTQDDFLYQNIYESKTKRFLLYYKYRTRDNNTAAWSEWITIKEATKRLSTES</sequence>
<gene>
    <name evidence="3" type="ORF">HMPREF9455_03365</name>
</gene>
<organism evidence="3 4">
    <name type="scientific">Dysgonomonas gadei ATCC BAA-286</name>
    <dbReference type="NCBI Taxonomy" id="742766"/>
    <lineage>
        <taxon>Bacteria</taxon>
        <taxon>Pseudomonadati</taxon>
        <taxon>Bacteroidota</taxon>
        <taxon>Bacteroidia</taxon>
        <taxon>Bacteroidales</taxon>
        <taxon>Dysgonomonadaceae</taxon>
        <taxon>Dysgonomonas</taxon>
    </lineage>
</organism>
<keyword evidence="4" id="KW-1185">Reference proteome</keyword>
<feature type="domain" description="BT-3987-like N-terminal" evidence="1">
    <location>
        <begin position="31"/>
        <end position="159"/>
    </location>
</feature>
<proteinExistence type="predicted"/>
<evidence type="ECO:0000313" key="3">
    <source>
        <dbReference type="EMBL" id="EGK00226.1"/>
    </source>
</evidence>
<dbReference type="EMBL" id="ADLV01000039">
    <property type="protein sequence ID" value="EGK00226.1"/>
    <property type="molecule type" value="Genomic_DNA"/>
</dbReference>
<dbReference type="Gene3D" id="2.60.40.1740">
    <property type="entry name" value="hypothetical protein (bacova_03559)"/>
    <property type="match status" value="1"/>
</dbReference>
<protein>
    <recommendedName>
        <fullName evidence="5">DUF4361 domain-containing protein</fullName>
    </recommendedName>
</protein>
<feature type="domain" description="BT-3044-like C-terminal" evidence="2">
    <location>
        <begin position="166"/>
        <end position="312"/>
    </location>
</feature>
<dbReference type="PROSITE" id="PS51257">
    <property type="entry name" value="PROKAR_LIPOPROTEIN"/>
    <property type="match status" value="1"/>
</dbReference>
<evidence type="ECO:0000259" key="2">
    <source>
        <dbReference type="Pfam" id="PF14274"/>
    </source>
</evidence>